<feature type="compositionally biased region" description="Low complexity" evidence="15">
    <location>
        <begin position="420"/>
        <end position="436"/>
    </location>
</feature>
<feature type="compositionally biased region" description="Low complexity" evidence="15">
    <location>
        <begin position="501"/>
        <end position="516"/>
    </location>
</feature>
<evidence type="ECO:0000256" key="7">
    <source>
        <dbReference type="ARBA" id="ARBA00022729"/>
    </source>
</evidence>
<protein>
    <recommendedName>
        <fullName evidence="5">Autophagy-related protein 27</fullName>
    </recommendedName>
</protein>
<feature type="region of interest" description="Disordered" evidence="15">
    <location>
        <begin position="223"/>
        <end position="330"/>
    </location>
</feature>
<evidence type="ECO:0000256" key="13">
    <source>
        <dbReference type="ARBA" id="ARBA00023157"/>
    </source>
</evidence>
<evidence type="ECO:0000259" key="17">
    <source>
        <dbReference type="PROSITE" id="PS51914"/>
    </source>
</evidence>
<dbReference type="EMBL" id="JBBXMP010000001">
    <property type="protein sequence ID" value="KAL0072404.1"/>
    <property type="molecule type" value="Genomic_DNA"/>
</dbReference>
<dbReference type="InterPro" id="IPR018939">
    <property type="entry name" value="Autophagy-rel_prot_27"/>
</dbReference>
<evidence type="ECO:0000256" key="9">
    <source>
        <dbReference type="ARBA" id="ARBA00023006"/>
    </source>
</evidence>
<reference evidence="18 19" key="1">
    <citation type="submission" date="2024-05" db="EMBL/GenBank/DDBJ databases">
        <title>A draft genome resource for the thread blight pathogen Marasmius tenuissimus strain MS-2.</title>
        <authorList>
            <person name="Yulfo-Soto G.E."/>
            <person name="Baruah I.K."/>
            <person name="Amoako-Attah I."/>
            <person name="Bukari Y."/>
            <person name="Meinhardt L.W."/>
            <person name="Bailey B.A."/>
            <person name="Cohen S.P."/>
        </authorList>
    </citation>
    <scope>NUCLEOTIDE SEQUENCE [LARGE SCALE GENOMIC DNA]</scope>
    <source>
        <strain evidence="18 19">MS-2</strain>
    </source>
</reference>
<feature type="transmembrane region" description="Helical" evidence="16">
    <location>
        <begin position="154"/>
        <end position="175"/>
    </location>
</feature>
<proteinExistence type="inferred from homology"/>
<feature type="region of interest" description="Disordered" evidence="15">
    <location>
        <begin position="121"/>
        <end position="147"/>
    </location>
</feature>
<evidence type="ECO:0000256" key="3">
    <source>
        <dbReference type="ARBA" id="ARBA00004614"/>
    </source>
</evidence>
<keyword evidence="19" id="KW-1185">Reference proteome</keyword>
<gene>
    <name evidence="18" type="primary">ATG27</name>
    <name evidence="18" type="ORF">AAF712_000167</name>
</gene>
<evidence type="ECO:0000256" key="2">
    <source>
        <dbReference type="ARBA" id="ARBA00004358"/>
    </source>
</evidence>
<dbReference type="Proteomes" id="UP001437256">
    <property type="component" value="Unassembled WGS sequence"/>
</dbReference>
<feature type="compositionally biased region" description="Basic residues" evidence="15">
    <location>
        <begin position="460"/>
        <end position="475"/>
    </location>
</feature>
<dbReference type="Pfam" id="PF09451">
    <property type="entry name" value="ATG27"/>
    <property type="match status" value="1"/>
</dbReference>
<evidence type="ECO:0000256" key="8">
    <source>
        <dbReference type="ARBA" id="ARBA00022989"/>
    </source>
</evidence>
<evidence type="ECO:0000256" key="1">
    <source>
        <dbReference type="ARBA" id="ARBA00004304"/>
    </source>
</evidence>
<feature type="region of interest" description="Disordered" evidence="15">
    <location>
        <begin position="594"/>
        <end position="619"/>
    </location>
</feature>
<keyword evidence="10" id="KW-0333">Golgi apparatus</keyword>
<accession>A0ABR3AG41</accession>
<feature type="compositionally biased region" description="Pro residues" evidence="15">
    <location>
        <begin position="373"/>
        <end position="382"/>
    </location>
</feature>
<keyword evidence="6 16" id="KW-0812">Transmembrane</keyword>
<evidence type="ECO:0000256" key="11">
    <source>
        <dbReference type="ARBA" id="ARBA00023128"/>
    </source>
</evidence>
<name>A0ABR3AG41_9AGAR</name>
<dbReference type="InterPro" id="IPR044865">
    <property type="entry name" value="MRH_dom"/>
</dbReference>
<dbReference type="Gene3D" id="2.70.130.10">
    <property type="entry name" value="Mannose-6-phosphate receptor binding domain"/>
    <property type="match status" value="1"/>
</dbReference>
<feature type="compositionally biased region" description="Polar residues" evidence="15">
    <location>
        <begin position="272"/>
        <end position="287"/>
    </location>
</feature>
<evidence type="ECO:0000256" key="16">
    <source>
        <dbReference type="SAM" id="Phobius"/>
    </source>
</evidence>
<feature type="compositionally biased region" description="Acidic residues" evidence="15">
    <location>
        <begin position="487"/>
        <end position="500"/>
    </location>
</feature>
<evidence type="ECO:0000313" key="19">
    <source>
        <dbReference type="Proteomes" id="UP001437256"/>
    </source>
</evidence>
<feature type="compositionally biased region" description="Low complexity" evidence="15">
    <location>
        <begin position="308"/>
        <end position="324"/>
    </location>
</feature>
<keyword evidence="9" id="KW-0072">Autophagy</keyword>
<feature type="compositionally biased region" description="Basic and acidic residues" evidence="15">
    <location>
        <begin position="130"/>
        <end position="147"/>
    </location>
</feature>
<evidence type="ECO:0000256" key="6">
    <source>
        <dbReference type="ARBA" id="ARBA00022692"/>
    </source>
</evidence>
<comment type="subcellular location">
    <subcellularLocation>
        <location evidence="2">Cytoplasmic vesicle membrane</location>
        <topology evidence="2">Single-pass type I membrane protein</topology>
    </subcellularLocation>
    <subcellularLocation>
        <location evidence="3">Golgi apparatus membrane</location>
        <topology evidence="3">Single-pass type I membrane protein</topology>
    </subcellularLocation>
    <subcellularLocation>
        <location evidence="1">Mitochondrion membrane</location>
        <topology evidence="1">Single-pass membrane protein</topology>
    </subcellularLocation>
</comment>
<dbReference type="InterPro" id="IPR009011">
    <property type="entry name" value="Man6P_isomerase_rcpt-bd_dom_sf"/>
</dbReference>
<keyword evidence="12 16" id="KW-0472">Membrane</keyword>
<feature type="region of interest" description="Disordered" evidence="15">
    <location>
        <begin position="366"/>
        <end position="576"/>
    </location>
</feature>
<evidence type="ECO:0000256" key="5">
    <source>
        <dbReference type="ARBA" id="ARBA00013776"/>
    </source>
</evidence>
<evidence type="ECO:0000256" key="12">
    <source>
        <dbReference type="ARBA" id="ARBA00023136"/>
    </source>
</evidence>
<sequence length="619" mass="65666">MTDTVLFNLCEDLTLKSIPREDQCPSGTRCCLTKVNKRPGQEDRTVAVIPVAQTASLNFASSLLSSSQGVSLIFHGASYPPSGEDSKPQSLNVTLLCAKEESSPKFISYLNSQVKIEWSAPEACGSNGDEGGKDGGDPSGGDDPKDSESVGSGIGWFFLVLLLALAAYFGLGAYYNYSTYGASGMDLIPYPSGDAARAAYQGFCDRGEVKVVDADTLARNRNRAESNGNHAPNPVQGRPQSVAAAESRGPTQQEPHAVPEQRRAPSPVFSIPESTTVVSDEQNNTNEQGRRPLGTPESDVPVAATPASQQPHIPTSTPSQPPTSFVLPDSSPIRAAPIRRTRPLLIQRDVDSDLSEPESLVSVVIVDRTNRPGPSPVIPTSPRPLVTPNSPKIRSRSTETSVSQRSSSSQGSFQIYPYDSSGSSSFASVSRSVIVSTEESDEGGYPSGTDSSGPEDVTPRKRPPPARSHKDKGKAKATQSSLVLISSDEDNLSNDPDSDAESSVLVPPNVSPSPEEIGGSPEIVDVNSIPQSRSPSGSSRRSRSTRASRERNHATYTPSADNYSAGGRESRASAISAPATITLEELGFSQSHMPARVYSPGRDPRSPMKGTVLVPDMEK</sequence>
<dbReference type="PROSITE" id="PS51914">
    <property type="entry name" value="MRH"/>
    <property type="match status" value="1"/>
</dbReference>
<evidence type="ECO:0000256" key="10">
    <source>
        <dbReference type="ARBA" id="ARBA00023034"/>
    </source>
</evidence>
<keyword evidence="13" id="KW-1015">Disulfide bond</keyword>
<keyword evidence="14" id="KW-0968">Cytoplasmic vesicle</keyword>
<evidence type="ECO:0000256" key="4">
    <source>
        <dbReference type="ARBA" id="ARBA00005363"/>
    </source>
</evidence>
<feature type="compositionally biased region" description="Low complexity" evidence="15">
    <location>
        <begin position="398"/>
        <end position="412"/>
    </location>
</feature>
<organism evidence="18 19">
    <name type="scientific">Marasmius tenuissimus</name>
    <dbReference type="NCBI Taxonomy" id="585030"/>
    <lineage>
        <taxon>Eukaryota</taxon>
        <taxon>Fungi</taxon>
        <taxon>Dikarya</taxon>
        <taxon>Basidiomycota</taxon>
        <taxon>Agaricomycotina</taxon>
        <taxon>Agaricomycetes</taxon>
        <taxon>Agaricomycetidae</taxon>
        <taxon>Agaricales</taxon>
        <taxon>Marasmiineae</taxon>
        <taxon>Marasmiaceae</taxon>
        <taxon>Marasmius</taxon>
    </lineage>
</organism>
<evidence type="ECO:0000313" key="18">
    <source>
        <dbReference type="EMBL" id="KAL0072404.1"/>
    </source>
</evidence>
<feature type="domain" description="MRH" evidence="17">
    <location>
        <begin position="1"/>
        <end position="126"/>
    </location>
</feature>
<keyword evidence="7" id="KW-0732">Signal</keyword>
<evidence type="ECO:0000256" key="15">
    <source>
        <dbReference type="SAM" id="MobiDB-lite"/>
    </source>
</evidence>
<keyword evidence="8 16" id="KW-1133">Transmembrane helix</keyword>
<keyword evidence="11" id="KW-0496">Mitochondrion</keyword>
<dbReference type="SUPFAM" id="SSF50911">
    <property type="entry name" value="Mannose 6-phosphate receptor domain"/>
    <property type="match status" value="1"/>
</dbReference>
<comment type="caution">
    <text evidence="18">The sequence shown here is derived from an EMBL/GenBank/DDBJ whole genome shotgun (WGS) entry which is preliminary data.</text>
</comment>
<comment type="similarity">
    <text evidence="4">Belongs to the ATG27 family.</text>
</comment>
<evidence type="ECO:0000256" key="14">
    <source>
        <dbReference type="ARBA" id="ARBA00023329"/>
    </source>
</evidence>